<name>A0A1A8TI09_9GAMM</name>
<dbReference type="GO" id="GO:0016887">
    <property type="term" value="F:ATP hydrolysis activity"/>
    <property type="evidence" value="ECO:0007669"/>
    <property type="project" value="InterPro"/>
</dbReference>
<dbReference type="Gene3D" id="2.40.50.140">
    <property type="entry name" value="Nucleic acid-binding proteins"/>
    <property type="match status" value="1"/>
</dbReference>
<proteinExistence type="predicted"/>
<dbReference type="EC" id="3.6.3.19" evidence="6"/>
<dbReference type="AlphaFoldDB" id="A0A1A8TI09"/>
<keyword evidence="4 6" id="KW-0067">ATP-binding</keyword>
<protein>
    <submittedName>
        <fullName evidence="6">Maltose/maltodextrin import ATP-binding protein MalK</fullName>
        <ecNumber evidence="6">3.6.3.19</ecNumber>
    </submittedName>
</protein>
<evidence type="ECO:0000313" key="6">
    <source>
        <dbReference type="EMBL" id="SBS32368.1"/>
    </source>
</evidence>
<dbReference type="CDD" id="cd03301">
    <property type="entry name" value="ABC_MalK_N"/>
    <property type="match status" value="1"/>
</dbReference>
<evidence type="ECO:0000259" key="5">
    <source>
        <dbReference type="PROSITE" id="PS50893"/>
    </source>
</evidence>
<evidence type="ECO:0000256" key="4">
    <source>
        <dbReference type="ARBA" id="ARBA00022840"/>
    </source>
</evidence>
<dbReference type="InterPro" id="IPR017871">
    <property type="entry name" value="ABC_transporter-like_CS"/>
</dbReference>
<dbReference type="Gene3D" id="2.40.50.100">
    <property type="match status" value="1"/>
</dbReference>
<dbReference type="InterPro" id="IPR013611">
    <property type="entry name" value="Transp-assoc_OB_typ2"/>
</dbReference>
<dbReference type="GO" id="GO:0005524">
    <property type="term" value="F:ATP binding"/>
    <property type="evidence" value="ECO:0007669"/>
    <property type="project" value="UniProtKB-KW"/>
</dbReference>
<dbReference type="InterPro" id="IPR047641">
    <property type="entry name" value="ABC_transpr_MalK/UgpC-like"/>
</dbReference>
<evidence type="ECO:0000256" key="3">
    <source>
        <dbReference type="ARBA" id="ARBA00022741"/>
    </source>
</evidence>
<dbReference type="STRING" id="1792290.MSP8886_02403"/>
<dbReference type="InterPro" id="IPR015855">
    <property type="entry name" value="ABC_transpr_MalK-like"/>
</dbReference>
<dbReference type="EMBL" id="FLOB01000005">
    <property type="protein sequence ID" value="SBS32368.1"/>
    <property type="molecule type" value="Genomic_DNA"/>
</dbReference>
<organism evidence="6 7">
    <name type="scientific">Marinomonas spartinae</name>
    <dbReference type="NCBI Taxonomy" id="1792290"/>
    <lineage>
        <taxon>Bacteria</taxon>
        <taxon>Pseudomonadati</taxon>
        <taxon>Pseudomonadota</taxon>
        <taxon>Gammaproteobacteria</taxon>
        <taxon>Oceanospirillales</taxon>
        <taxon>Oceanospirillaceae</taxon>
        <taxon>Marinomonas</taxon>
    </lineage>
</organism>
<keyword evidence="3" id="KW-0547">Nucleotide-binding</keyword>
<dbReference type="InterPro" id="IPR008995">
    <property type="entry name" value="Mo/tungstate-bd_C_term_dom"/>
</dbReference>
<dbReference type="InterPro" id="IPR027417">
    <property type="entry name" value="P-loop_NTPase"/>
</dbReference>
<keyword evidence="7" id="KW-1185">Reference proteome</keyword>
<evidence type="ECO:0000313" key="7">
    <source>
        <dbReference type="Proteomes" id="UP000092544"/>
    </source>
</evidence>
<dbReference type="NCBIfam" id="NF008653">
    <property type="entry name" value="PRK11650.1"/>
    <property type="match status" value="1"/>
</dbReference>
<dbReference type="OrthoDB" id="9802264at2"/>
<dbReference type="PROSITE" id="PS50893">
    <property type="entry name" value="ABC_TRANSPORTER_2"/>
    <property type="match status" value="1"/>
</dbReference>
<keyword evidence="1" id="KW-0813">Transport</keyword>
<accession>A0A1A8TI09</accession>
<dbReference type="Proteomes" id="UP000092544">
    <property type="component" value="Unassembled WGS sequence"/>
</dbReference>
<dbReference type="Pfam" id="PF08402">
    <property type="entry name" value="TOBE_2"/>
    <property type="match status" value="1"/>
</dbReference>
<dbReference type="GO" id="GO:0055052">
    <property type="term" value="C:ATP-binding cassette (ABC) transporter complex, substrate-binding subunit-containing"/>
    <property type="evidence" value="ECO:0007669"/>
    <property type="project" value="TreeGrafter"/>
</dbReference>
<dbReference type="FunFam" id="3.40.50.300:FF:000042">
    <property type="entry name" value="Maltose/maltodextrin ABC transporter, ATP-binding protein"/>
    <property type="match status" value="1"/>
</dbReference>
<dbReference type="Pfam" id="PF00005">
    <property type="entry name" value="ABC_tran"/>
    <property type="match status" value="1"/>
</dbReference>
<keyword evidence="2" id="KW-0762">Sugar transport</keyword>
<dbReference type="Gene3D" id="3.40.50.300">
    <property type="entry name" value="P-loop containing nucleotide triphosphate hydrolases"/>
    <property type="match status" value="1"/>
</dbReference>
<dbReference type="SMART" id="SM00382">
    <property type="entry name" value="AAA"/>
    <property type="match status" value="1"/>
</dbReference>
<keyword evidence="6" id="KW-0378">Hydrolase</keyword>
<dbReference type="InterPro" id="IPR003593">
    <property type="entry name" value="AAA+_ATPase"/>
</dbReference>
<dbReference type="GO" id="GO:1990060">
    <property type="term" value="C:maltose transport complex"/>
    <property type="evidence" value="ECO:0007669"/>
    <property type="project" value="TreeGrafter"/>
</dbReference>
<dbReference type="SUPFAM" id="SSF52540">
    <property type="entry name" value="P-loop containing nucleoside triphosphate hydrolases"/>
    <property type="match status" value="1"/>
</dbReference>
<reference evidence="6 7" key="1">
    <citation type="submission" date="2016-06" db="EMBL/GenBank/DDBJ databases">
        <authorList>
            <person name="Kjaerup R.B."/>
            <person name="Dalgaard T.S."/>
            <person name="Juul-Madsen H.R."/>
        </authorList>
    </citation>
    <scope>NUCLEOTIDE SEQUENCE [LARGE SCALE GENOMIC DNA]</scope>
    <source>
        <strain evidence="6 7">CECT 8886</strain>
    </source>
</reference>
<dbReference type="RefSeq" id="WP_067016699.1">
    <property type="nucleotide sequence ID" value="NZ_FLOB01000005.1"/>
</dbReference>
<sequence>MSYLTINRLQKHYDNYHALRGINLSIEEGEFIVFVGPSGCGKSTLLRTIAGLETSSSGKINLDGQEISELAPAKRDLAMVFQSYALYPHMTVKENLSFALRLAKAPQTEIDEKVRIASTSLQLDTLLERKPKELSGGQRQRVAIGRAIVRQPKVFLFDEPLSNLDAALRVQMRLELARLHKQLGTTMIYVTHDQVEAMTLADRVVILNAGQIEQVGTPLELYRQPKSRFVAEFIGTPKMNLIPIDQIDNQGDRLALSVGGGKTSFPVSRLQEDINTNSTLGIRPEHLALVDSDGDLSGHVELIEHLGSEAYAHVRLSNQQRIIVKAAARSRIKDEQQVHINIDTDEIILLNDSDRVISMIAEETVYD</sequence>
<gene>
    <name evidence="6" type="primary">malK_5</name>
    <name evidence="6" type="ORF">MSP8886_02403</name>
</gene>
<dbReference type="PANTHER" id="PTHR43875">
    <property type="entry name" value="MALTODEXTRIN IMPORT ATP-BINDING PROTEIN MSMX"/>
    <property type="match status" value="1"/>
</dbReference>
<dbReference type="GO" id="GO:0015423">
    <property type="term" value="F:ABC-type maltose transporter activity"/>
    <property type="evidence" value="ECO:0007669"/>
    <property type="project" value="TreeGrafter"/>
</dbReference>
<evidence type="ECO:0000256" key="1">
    <source>
        <dbReference type="ARBA" id="ARBA00022448"/>
    </source>
</evidence>
<evidence type="ECO:0000256" key="2">
    <source>
        <dbReference type="ARBA" id="ARBA00022597"/>
    </source>
</evidence>
<dbReference type="InterPro" id="IPR012340">
    <property type="entry name" value="NA-bd_OB-fold"/>
</dbReference>
<dbReference type="PANTHER" id="PTHR43875:SF3">
    <property type="entry name" value="MALTOSE_MALTODEXTRIN IMPORT ATP-BINDING PROTEIN MALK"/>
    <property type="match status" value="1"/>
</dbReference>
<feature type="domain" description="ABC transporter" evidence="5">
    <location>
        <begin position="4"/>
        <end position="234"/>
    </location>
</feature>
<dbReference type="InterPro" id="IPR003439">
    <property type="entry name" value="ABC_transporter-like_ATP-bd"/>
</dbReference>
<dbReference type="SUPFAM" id="SSF50331">
    <property type="entry name" value="MOP-like"/>
    <property type="match status" value="1"/>
</dbReference>
<dbReference type="PROSITE" id="PS00211">
    <property type="entry name" value="ABC_TRANSPORTER_1"/>
    <property type="match status" value="1"/>
</dbReference>